<dbReference type="SMART" id="SM00155">
    <property type="entry name" value="PLDc"/>
    <property type="match status" value="1"/>
</dbReference>
<dbReference type="CDD" id="cd09112">
    <property type="entry name" value="PLDc_CLS_2"/>
    <property type="match status" value="1"/>
</dbReference>
<comment type="caution">
    <text evidence="2">The sequence shown here is derived from an EMBL/GenBank/DDBJ whole genome shotgun (WGS) entry which is preliminary data.</text>
</comment>
<name>A0ABT0XJA9_9BACI</name>
<sequence length="148" mass="16675">MGSPYYIPSDILQEELIQAAQNGIKIQLLLPQKADHPLVKEGSMPYIQRLLESGVSVYHYDQGFYHAKALVIDQSLGWVSTANLDKRSFHLNSEMTCMLYVQESVQAVMNCMLRDIQTAEEITMESLQKRSLLSRSKEQIAGLVSGLL</sequence>
<evidence type="ECO:0000313" key="3">
    <source>
        <dbReference type="Proteomes" id="UP001203665"/>
    </source>
</evidence>
<feature type="domain" description="PLD phosphodiesterase" evidence="1">
    <location>
        <begin position="61"/>
        <end position="88"/>
    </location>
</feature>
<dbReference type="SUPFAM" id="SSF56024">
    <property type="entry name" value="Phospholipase D/nuclease"/>
    <property type="match status" value="1"/>
</dbReference>
<dbReference type="InterPro" id="IPR001736">
    <property type="entry name" value="PLipase_D/transphosphatidylase"/>
</dbReference>
<protein>
    <submittedName>
        <fullName evidence="2">Phospholipase D-like domain-containing protein</fullName>
    </submittedName>
</protein>
<proteinExistence type="predicted"/>
<dbReference type="Gene3D" id="3.30.870.10">
    <property type="entry name" value="Endonuclease Chain A"/>
    <property type="match status" value="1"/>
</dbReference>
<dbReference type="InterPro" id="IPR025202">
    <property type="entry name" value="PLD-like_dom"/>
</dbReference>
<evidence type="ECO:0000313" key="2">
    <source>
        <dbReference type="EMBL" id="MCM2675992.1"/>
    </source>
</evidence>
<keyword evidence="3" id="KW-1185">Reference proteome</keyword>
<dbReference type="RefSeq" id="WP_251607507.1">
    <property type="nucleotide sequence ID" value="NZ_JAMQJY010000001.1"/>
</dbReference>
<reference evidence="2" key="1">
    <citation type="submission" date="2022-06" db="EMBL/GenBank/DDBJ databases">
        <title>Alkalicoccobacillus porphyridii sp. nov., isolated from a marine red alga, Porphyridium purpureum and reclassification of Shouchella plakortidis and Shouchella gibsonii as Alkalicoccobacillus plakortidis comb. nov. and Alkalicoccobacillus gibsonii comb. nov.</title>
        <authorList>
            <person name="Kim K.H."/>
            <person name="Lee J.K."/>
            <person name="Han D.M."/>
            <person name="Baek J.H."/>
            <person name="Jeon C.O."/>
        </authorList>
    </citation>
    <scope>NUCLEOTIDE SEQUENCE</scope>
    <source>
        <strain evidence="2">DSM 19153</strain>
    </source>
</reference>
<accession>A0ABT0XJA9</accession>
<organism evidence="2 3">
    <name type="scientific">Alkalicoccobacillus plakortidis</name>
    <dbReference type="NCBI Taxonomy" id="444060"/>
    <lineage>
        <taxon>Bacteria</taxon>
        <taxon>Bacillati</taxon>
        <taxon>Bacillota</taxon>
        <taxon>Bacilli</taxon>
        <taxon>Bacillales</taxon>
        <taxon>Bacillaceae</taxon>
        <taxon>Alkalicoccobacillus</taxon>
    </lineage>
</organism>
<dbReference type="PANTHER" id="PTHR21248:SF7">
    <property type="entry name" value="MINOR CARDIOLIPIN SYNTHASE CLSB"/>
    <property type="match status" value="1"/>
</dbReference>
<dbReference type="Proteomes" id="UP001203665">
    <property type="component" value="Unassembled WGS sequence"/>
</dbReference>
<dbReference type="EMBL" id="JAMQJY010000001">
    <property type="protein sequence ID" value="MCM2675992.1"/>
    <property type="molecule type" value="Genomic_DNA"/>
</dbReference>
<dbReference type="Pfam" id="PF13091">
    <property type="entry name" value="PLDc_2"/>
    <property type="match status" value="1"/>
</dbReference>
<gene>
    <name evidence="2" type="ORF">NDM98_11140</name>
</gene>
<dbReference type="PROSITE" id="PS50035">
    <property type="entry name" value="PLD"/>
    <property type="match status" value="1"/>
</dbReference>
<evidence type="ECO:0000259" key="1">
    <source>
        <dbReference type="PROSITE" id="PS50035"/>
    </source>
</evidence>
<dbReference type="PANTHER" id="PTHR21248">
    <property type="entry name" value="CARDIOLIPIN SYNTHASE"/>
    <property type="match status" value="1"/>
</dbReference>